<accession>A0A4U6W4Q3</accession>
<sequence length="105" mass="11776">MQEMLLLDALSTSSVSFFLRFSTRPGTLLIDFANALAFGSDLCCGGDNRDAYMYSSLKDDEETQVQICDGERLYRIVWRTSTTLLPQQEEEKDGSLVGPRNLLLS</sequence>
<dbReference type="AlphaFoldDB" id="A0A4U6W4Q3"/>
<organism evidence="1 2">
    <name type="scientific">Setaria viridis</name>
    <name type="common">Green bristlegrass</name>
    <name type="synonym">Setaria italica subsp. viridis</name>
    <dbReference type="NCBI Taxonomy" id="4556"/>
    <lineage>
        <taxon>Eukaryota</taxon>
        <taxon>Viridiplantae</taxon>
        <taxon>Streptophyta</taxon>
        <taxon>Embryophyta</taxon>
        <taxon>Tracheophyta</taxon>
        <taxon>Spermatophyta</taxon>
        <taxon>Magnoliopsida</taxon>
        <taxon>Liliopsida</taxon>
        <taxon>Poales</taxon>
        <taxon>Poaceae</taxon>
        <taxon>PACMAD clade</taxon>
        <taxon>Panicoideae</taxon>
        <taxon>Panicodae</taxon>
        <taxon>Paniceae</taxon>
        <taxon>Cenchrinae</taxon>
        <taxon>Setaria</taxon>
    </lineage>
</organism>
<evidence type="ECO:0000313" key="1">
    <source>
        <dbReference type="EMBL" id="TKW36594.1"/>
    </source>
</evidence>
<protein>
    <submittedName>
        <fullName evidence="1">Uncharacterized protein</fullName>
    </submittedName>
</protein>
<proteinExistence type="predicted"/>
<name>A0A4U6W4Q3_SETVI</name>
<gene>
    <name evidence="1" type="ORF">SEVIR_2G450700v2</name>
</gene>
<dbReference type="EMBL" id="CM016553">
    <property type="protein sequence ID" value="TKW36594.1"/>
    <property type="molecule type" value="Genomic_DNA"/>
</dbReference>
<keyword evidence="2" id="KW-1185">Reference proteome</keyword>
<evidence type="ECO:0000313" key="2">
    <source>
        <dbReference type="Proteomes" id="UP000298652"/>
    </source>
</evidence>
<dbReference type="Gramene" id="TKW36594">
    <property type="protein sequence ID" value="TKW36594"/>
    <property type="gene ID" value="SEVIR_2G450700v2"/>
</dbReference>
<dbReference type="Proteomes" id="UP000298652">
    <property type="component" value="Chromosome 2"/>
</dbReference>
<reference evidence="1" key="1">
    <citation type="submission" date="2019-03" db="EMBL/GenBank/DDBJ databases">
        <title>WGS assembly of Setaria viridis.</title>
        <authorList>
            <person name="Huang P."/>
            <person name="Jenkins J."/>
            <person name="Grimwood J."/>
            <person name="Barry K."/>
            <person name="Healey A."/>
            <person name="Mamidi S."/>
            <person name="Sreedasyam A."/>
            <person name="Shu S."/>
            <person name="Feldman M."/>
            <person name="Wu J."/>
            <person name="Yu Y."/>
            <person name="Chen C."/>
            <person name="Johnson J."/>
            <person name="Rokhsar D."/>
            <person name="Baxter I."/>
            <person name="Schmutz J."/>
            <person name="Brutnell T."/>
            <person name="Kellogg E."/>
        </authorList>
    </citation>
    <scope>NUCLEOTIDE SEQUENCE [LARGE SCALE GENOMIC DNA]</scope>
</reference>